<evidence type="ECO:0000313" key="3">
    <source>
        <dbReference type="Proteomes" id="UP000005237"/>
    </source>
</evidence>
<name>A0A8R1IQS3_CAEJA</name>
<reference evidence="2" key="2">
    <citation type="submission" date="2022-06" db="UniProtKB">
        <authorList>
            <consortium name="EnsemblMetazoa"/>
        </authorList>
    </citation>
    <scope>IDENTIFICATION</scope>
    <source>
        <strain evidence="2">DF5081</strain>
    </source>
</reference>
<reference evidence="3" key="1">
    <citation type="submission" date="2010-08" db="EMBL/GenBank/DDBJ databases">
        <authorList>
            <consortium name="Caenorhabditis japonica Sequencing Consortium"/>
            <person name="Wilson R.K."/>
        </authorList>
    </citation>
    <scope>NUCLEOTIDE SEQUENCE [LARGE SCALE GENOMIC DNA]</scope>
    <source>
        <strain evidence="3">DF5081</strain>
    </source>
</reference>
<feature type="transmembrane region" description="Helical" evidence="1">
    <location>
        <begin position="40"/>
        <end position="61"/>
    </location>
</feature>
<keyword evidence="1" id="KW-0472">Membrane</keyword>
<dbReference type="InterPro" id="IPR019421">
    <property type="entry name" value="7TM_GPCR_serpentine_rcpt_Srd"/>
</dbReference>
<accession>A0A8R1IQS3</accession>
<keyword evidence="1" id="KW-1133">Transmembrane helix</keyword>
<dbReference type="Proteomes" id="UP000005237">
    <property type="component" value="Unassembled WGS sequence"/>
</dbReference>
<evidence type="ECO:0000313" key="2">
    <source>
        <dbReference type="EnsemblMetazoa" id="CJA41534.1"/>
    </source>
</evidence>
<proteinExistence type="predicted"/>
<evidence type="ECO:0000256" key="1">
    <source>
        <dbReference type="SAM" id="Phobius"/>
    </source>
</evidence>
<organism evidence="2 3">
    <name type="scientific">Caenorhabditis japonica</name>
    <dbReference type="NCBI Taxonomy" id="281687"/>
    <lineage>
        <taxon>Eukaryota</taxon>
        <taxon>Metazoa</taxon>
        <taxon>Ecdysozoa</taxon>
        <taxon>Nematoda</taxon>
        <taxon>Chromadorea</taxon>
        <taxon>Rhabditida</taxon>
        <taxon>Rhabditina</taxon>
        <taxon>Rhabditomorpha</taxon>
        <taxon>Rhabditoidea</taxon>
        <taxon>Rhabditidae</taxon>
        <taxon>Peloderinae</taxon>
        <taxon>Caenorhabditis</taxon>
    </lineage>
</organism>
<protein>
    <submittedName>
        <fullName evidence="2">Uncharacterized protein</fullName>
    </submittedName>
</protein>
<dbReference type="AlphaFoldDB" id="A0A8R1IQS3"/>
<dbReference type="EnsemblMetazoa" id="CJA41534.1">
    <property type="protein sequence ID" value="CJA41534.1"/>
    <property type="gene ID" value="WBGene00217382"/>
</dbReference>
<keyword evidence="1" id="KW-0812">Transmembrane</keyword>
<keyword evidence="3" id="KW-1185">Reference proteome</keyword>
<sequence>MPSPGELAIVYMMDGPCKYFGALTCKIRQTGLIVSPSLESAVFCIVILAPALSPLTSLYFIRPYREFTKRSFQKRIPFGAKREEPNNDTMAFYSTTSAQLLSKTETTIL</sequence>
<dbReference type="Pfam" id="PF10317">
    <property type="entry name" value="7TM_GPCR_Srd"/>
    <property type="match status" value="1"/>
</dbReference>